<sequence>MVTFTGKNGHRLLSGISTLYLYFYHNCWPVARAQCNRVAKGDDYYLTSHFHWSPPLQRNRVVKRSLTGGLSPLHTSMGHLPAVARHSSHGSEKLKM</sequence>
<reference evidence="1" key="1">
    <citation type="submission" date="2021-06" db="EMBL/GenBank/DDBJ databases">
        <authorList>
            <person name="Kallberg Y."/>
            <person name="Tangrot J."/>
            <person name="Rosling A."/>
        </authorList>
    </citation>
    <scope>NUCLEOTIDE SEQUENCE</scope>
    <source>
        <strain evidence="1">UK204</strain>
    </source>
</reference>
<protein>
    <submittedName>
        <fullName evidence="1">1955_t:CDS:1</fullName>
    </submittedName>
</protein>
<comment type="caution">
    <text evidence="1">The sequence shown here is derived from an EMBL/GenBank/DDBJ whole genome shotgun (WGS) entry which is preliminary data.</text>
</comment>
<evidence type="ECO:0000313" key="2">
    <source>
        <dbReference type="Proteomes" id="UP000789570"/>
    </source>
</evidence>
<accession>A0A9N8W6A6</accession>
<dbReference type="AlphaFoldDB" id="A0A9N8W6A6"/>
<keyword evidence="2" id="KW-1185">Reference proteome</keyword>
<gene>
    <name evidence="1" type="ORF">FCALED_LOCUS2287</name>
</gene>
<organism evidence="1 2">
    <name type="scientific">Funneliformis caledonium</name>
    <dbReference type="NCBI Taxonomy" id="1117310"/>
    <lineage>
        <taxon>Eukaryota</taxon>
        <taxon>Fungi</taxon>
        <taxon>Fungi incertae sedis</taxon>
        <taxon>Mucoromycota</taxon>
        <taxon>Glomeromycotina</taxon>
        <taxon>Glomeromycetes</taxon>
        <taxon>Glomerales</taxon>
        <taxon>Glomeraceae</taxon>
        <taxon>Funneliformis</taxon>
    </lineage>
</organism>
<dbReference type="Proteomes" id="UP000789570">
    <property type="component" value="Unassembled WGS sequence"/>
</dbReference>
<dbReference type="EMBL" id="CAJVPQ010000337">
    <property type="protein sequence ID" value="CAG8472359.1"/>
    <property type="molecule type" value="Genomic_DNA"/>
</dbReference>
<name>A0A9N8W6A6_9GLOM</name>
<proteinExistence type="predicted"/>
<evidence type="ECO:0000313" key="1">
    <source>
        <dbReference type="EMBL" id="CAG8472359.1"/>
    </source>
</evidence>